<dbReference type="InterPro" id="IPR002178">
    <property type="entry name" value="PTS_EIIA_type-2_dom"/>
</dbReference>
<dbReference type="InterPro" id="IPR016152">
    <property type="entry name" value="PTrfase/Anion_transptr"/>
</dbReference>
<comment type="subunit">
    <text evidence="1">Homodimer or homotrimer. Seems to be a monomer when not phosphorylated.</text>
</comment>
<dbReference type="RefSeq" id="WP_133432730.1">
    <property type="nucleotide sequence ID" value="NZ_SCWA01000024.1"/>
</dbReference>
<feature type="domain" description="PTS EIIA type-2" evidence="7">
    <location>
        <begin position="480"/>
        <end position="652"/>
    </location>
</feature>
<protein>
    <submittedName>
        <fullName evidence="10">PRD domain-containing protein</fullName>
    </submittedName>
</protein>
<evidence type="ECO:0000256" key="1">
    <source>
        <dbReference type="ARBA" id="ARBA00011798"/>
    </source>
</evidence>
<dbReference type="PROSITE" id="PS51094">
    <property type="entry name" value="PTS_EIIA_TYPE_2"/>
    <property type="match status" value="1"/>
</dbReference>
<dbReference type="CDD" id="cd05568">
    <property type="entry name" value="PTS_IIB_bgl_like"/>
    <property type="match status" value="1"/>
</dbReference>
<evidence type="ECO:0000313" key="10">
    <source>
        <dbReference type="EMBL" id="TDL93435.1"/>
    </source>
</evidence>
<dbReference type="PANTHER" id="PTHR30185">
    <property type="entry name" value="CRYPTIC BETA-GLUCOSIDE BGL OPERON ANTITERMINATOR"/>
    <property type="match status" value="1"/>
</dbReference>
<dbReference type="Pfam" id="PF08279">
    <property type="entry name" value="HTH_11"/>
    <property type="match status" value="1"/>
</dbReference>
<dbReference type="InterPro" id="IPR036388">
    <property type="entry name" value="WH-like_DNA-bd_sf"/>
</dbReference>
<sequence length="654" mass="73347">MQISHREKKIIESLLKSPRSFLSIHQIAQNLGVSSRTVHRELKFVEETLSRMNLSLDRQTGKGLRIAGDDTDFALLSEQLDASTVLDLSVEERKVIILYTLIRAKDPVKLYSLASEIGVSINKLSKELDGLSPDLTRYHLTLQKKRGEGLQLFGEEVNKRQLLADIMLDKLNSTSVYSVIEDHFVYQTLNDTSLKDLVDMDQIFSVERLLMDELAELPYVLLETAYLTLTIHIVLAIERIRNNEKVSISGDIIKSLEVTPEFQVAKNLARSLSTAYDIDFDFEEVIFITMHLRGAKRRAAESAAESDISPETDELIKEVSRLMHHDFSGNETLREGLLLHLVPALNRITGGIETYNPLTAMIKQDYQNLFKSISIALTTVFPDVHFPDNEVAFIVLHFGGAMKNIRASVLVVCTSGLGTSRILANQIEEHFPAVQVTKLASVSDLKSLQLDSYNYIVSTVGLDISQPYTVVNPLLPDSDKALLQQVFTTRASSRVQSTKQSVYNDVIPFVVESDAILKGIVFKTISISSWADYKNQLPAADELSKREDIQGFAITGYPVALPHIAHSDVSKPLIELVTLTSPVQMKNMDGVMQQVRYLLVMLLPEETAARPFVSELSILLMAHLESPDEFFSNSELVVQHMQDTLIKQISQKIY</sequence>
<keyword evidence="5" id="KW-0010">Activator</keyword>
<keyword evidence="2" id="KW-0808">Transferase</keyword>
<dbReference type="Pfam" id="PF00359">
    <property type="entry name" value="PTS_EIIA_2"/>
    <property type="match status" value="1"/>
</dbReference>
<dbReference type="Gene3D" id="1.10.1790.10">
    <property type="entry name" value="PRD domain"/>
    <property type="match status" value="2"/>
</dbReference>
<keyword evidence="11" id="KW-1185">Reference proteome</keyword>
<dbReference type="Pfam" id="PF00874">
    <property type="entry name" value="PRD"/>
    <property type="match status" value="2"/>
</dbReference>
<name>A0A4R6BAU8_9STAP</name>
<dbReference type="GO" id="GO:0009401">
    <property type="term" value="P:phosphoenolpyruvate-dependent sugar phosphotransferase system"/>
    <property type="evidence" value="ECO:0007669"/>
    <property type="project" value="InterPro"/>
</dbReference>
<dbReference type="Pfam" id="PF05043">
    <property type="entry name" value="Mga"/>
    <property type="match status" value="1"/>
</dbReference>
<evidence type="ECO:0000256" key="2">
    <source>
        <dbReference type="ARBA" id="ARBA00022679"/>
    </source>
</evidence>
<dbReference type="InterPro" id="IPR036095">
    <property type="entry name" value="PTS_EIIB-like_sf"/>
</dbReference>
<dbReference type="EMBL" id="SCWA01000024">
    <property type="protein sequence ID" value="TDL93435.1"/>
    <property type="molecule type" value="Genomic_DNA"/>
</dbReference>
<dbReference type="SUPFAM" id="SSF52794">
    <property type="entry name" value="PTS system IIB component-like"/>
    <property type="match status" value="1"/>
</dbReference>
<dbReference type="Gene3D" id="3.40.50.2300">
    <property type="match status" value="1"/>
</dbReference>
<feature type="domain" description="PRD" evidence="9">
    <location>
        <begin position="197"/>
        <end position="302"/>
    </location>
</feature>
<reference evidence="10 11" key="1">
    <citation type="submission" date="2019-01" db="EMBL/GenBank/DDBJ databases">
        <title>Draft genome sequences of the type strains of six Macrococcus species.</title>
        <authorList>
            <person name="Mazhar S."/>
            <person name="Altermann E."/>
            <person name="Hill C."/>
            <person name="Mcauliffe O."/>
        </authorList>
    </citation>
    <scope>NUCLEOTIDE SEQUENCE [LARGE SCALE GENOMIC DNA]</scope>
    <source>
        <strain evidence="10 11">CCM4811</strain>
    </source>
</reference>
<evidence type="ECO:0000256" key="5">
    <source>
        <dbReference type="ARBA" id="ARBA00023159"/>
    </source>
</evidence>
<proteinExistence type="predicted"/>
<dbReference type="InterPro" id="IPR007737">
    <property type="entry name" value="Mga_HTH"/>
</dbReference>
<dbReference type="PROSITE" id="PS51099">
    <property type="entry name" value="PTS_EIIB_TYPE_2"/>
    <property type="match status" value="1"/>
</dbReference>
<feature type="domain" description="PRD" evidence="9">
    <location>
        <begin position="303"/>
        <end position="408"/>
    </location>
</feature>
<dbReference type="InterPro" id="IPR036634">
    <property type="entry name" value="PRD_sf"/>
</dbReference>
<dbReference type="PROSITE" id="PS51372">
    <property type="entry name" value="PRD_2"/>
    <property type="match status" value="2"/>
</dbReference>
<dbReference type="SUPFAM" id="SSF55804">
    <property type="entry name" value="Phoshotransferase/anion transport protein"/>
    <property type="match status" value="1"/>
</dbReference>
<evidence type="ECO:0000313" key="11">
    <source>
        <dbReference type="Proteomes" id="UP000295310"/>
    </source>
</evidence>
<dbReference type="GO" id="GO:0008982">
    <property type="term" value="F:protein-N(PI)-phosphohistidine-sugar phosphotransferase activity"/>
    <property type="evidence" value="ECO:0007669"/>
    <property type="project" value="InterPro"/>
</dbReference>
<dbReference type="OrthoDB" id="9776005at2"/>
<evidence type="ECO:0000256" key="4">
    <source>
        <dbReference type="ARBA" id="ARBA00023015"/>
    </source>
</evidence>
<feature type="domain" description="PTS EIIB type-2" evidence="8">
    <location>
        <begin position="407"/>
        <end position="495"/>
    </location>
</feature>
<dbReference type="InterPro" id="IPR013196">
    <property type="entry name" value="HTH_11"/>
</dbReference>
<dbReference type="PANTHER" id="PTHR30185:SF18">
    <property type="entry name" value="TRANSCRIPTIONAL REGULATOR MTLR"/>
    <property type="match status" value="1"/>
</dbReference>
<organism evidence="10 11">
    <name type="scientific">Macrococcus brunensis</name>
    <dbReference type="NCBI Taxonomy" id="198483"/>
    <lineage>
        <taxon>Bacteria</taxon>
        <taxon>Bacillati</taxon>
        <taxon>Bacillota</taxon>
        <taxon>Bacilli</taxon>
        <taxon>Bacillales</taxon>
        <taxon>Staphylococcaceae</taxon>
        <taxon>Macrococcus</taxon>
    </lineage>
</organism>
<dbReference type="SUPFAM" id="SSF63520">
    <property type="entry name" value="PTS-regulatory domain, PRD"/>
    <property type="match status" value="2"/>
</dbReference>
<evidence type="ECO:0000259" key="8">
    <source>
        <dbReference type="PROSITE" id="PS51099"/>
    </source>
</evidence>
<evidence type="ECO:0000259" key="9">
    <source>
        <dbReference type="PROSITE" id="PS51372"/>
    </source>
</evidence>
<gene>
    <name evidence="10" type="ORF">ERX27_10225</name>
</gene>
<evidence type="ECO:0000259" key="7">
    <source>
        <dbReference type="PROSITE" id="PS51094"/>
    </source>
</evidence>
<keyword evidence="3" id="KW-0677">Repeat</keyword>
<dbReference type="Proteomes" id="UP000295310">
    <property type="component" value="Unassembled WGS sequence"/>
</dbReference>
<evidence type="ECO:0000256" key="6">
    <source>
        <dbReference type="ARBA" id="ARBA00023163"/>
    </source>
</evidence>
<keyword evidence="6" id="KW-0804">Transcription</keyword>
<dbReference type="AlphaFoldDB" id="A0A4R6BAU8"/>
<dbReference type="InterPro" id="IPR011608">
    <property type="entry name" value="PRD"/>
</dbReference>
<evidence type="ECO:0000256" key="3">
    <source>
        <dbReference type="ARBA" id="ARBA00022737"/>
    </source>
</evidence>
<dbReference type="Gene3D" id="1.10.10.10">
    <property type="entry name" value="Winged helix-like DNA-binding domain superfamily/Winged helix DNA-binding domain"/>
    <property type="match status" value="1"/>
</dbReference>
<comment type="caution">
    <text evidence="10">The sequence shown here is derived from an EMBL/GenBank/DDBJ whole genome shotgun (WGS) entry which is preliminary data.</text>
</comment>
<dbReference type="Gene3D" id="3.40.930.10">
    <property type="entry name" value="Mannitol-specific EII, Chain A"/>
    <property type="match status" value="1"/>
</dbReference>
<dbReference type="GO" id="GO:0006355">
    <property type="term" value="P:regulation of DNA-templated transcription"/>
    <property type="evidence" value="ECO:0007669"/>
    <property type="project" value="InterPro"/>
</dbReference>
<dbReference type="InterPro" id="IPR050661">
    <property type="entry name" value="BglG_antiterminators"/>
</dbReference>
<dbReference type="InterPro" id="IPR013011">
    <property type="entry name" value="PTS_EIIB_2"/>
</dbReference>
<keyword evidence="4" id="KW-0805">Transcription regulation</keyword>
<accession>A0A4R6BAU8</accession>